<evidence type="ECO:0000313" key="10">
    <source>
        <dbReference type="Proteomes" id="UP001150569"/>
    </source>
</evidence>
<dbReference type="InterPro" id="IPR024790">
    <property type="entry name" value="APC4_long_dom"/>
</dbReference>
<keyword evidence="4" id="KW-0833">Ubl conjugation pathway</keyword>
<feature type="domain" description="Anaphase-promoting complex subunit 4-like WD40" evidence="7">
    <location>
        <begin position="77"/>
        <end position="139"/>
    </location>
</feature>
<dbReference type="GO" id="GO:0070979">
    <property type="term" value="P:protein K11-linked ubiquitination"/>
    <property type="evidence" value="ECO:0007669"/>
    <property type="project" value="TreeGrafter"/>
</dbReference>
<dbReference type="PANTHER" id="PTHR13260:SF0">
    <property type="entry name" value="ANAPHASE-PROMOTING COMPLEX SUBUNIT 4"/>
    <property type="match status" value="1"/>
</dbReference>
<protein>
    <recommendedName>
        <fullName evidence="1">Anaphase-promoting complex subunit 4</fullName>
    </recommendedName>
</protein>
<comment type="caution">
    <text evidence="9">The sequence shown here is derived from an EMBL/GenBank/DDBJ whole genome shotgun (WGS) entry which is preliminary data.</text>
</comment>
<accession>A0A9W8DYI1</accession>
<dbReference type="GO" id="GO:0051301">
    <property type="term" value="P:cell division"/>
    <property type="evidence" value="ECO:0007669"/>
    <property type="project" value="UniProtKB-KW"/>
</dbReference>
<organism evidence="9 10">
    <name type="scientific">Tieghemiomyces parasiticus</name>
    <dbReference type="NCBI Taxonomy" id="78921"/>
    <lineage>
        <taxon>Eukaryota</taxon>
        <taxon>Fungi</taxon>
        <taxon>Fungi incertae sedis</taxon>
        <taxon>Zoopagomycota</taxon>
        <taxon>Kickxellomycotina</taxon>
        <taxon>Dimargaritomycetes</taxon>
        <taxon>Dimargaritales</taxon>
        <taxon>Dimargaritaceae</taxon>
        <taxon>Tieghemiomyces</taxon>
    </lineage>
</organism>
<evidence type="ECO:0000256" key="2">
    <source>
        <dbReference type="ARBA" id="ARBA00022618"/>
    </source>
</evidence>
<dbReference type="InterPro" id="IPR024789">
    <property type="entry name" value="APC4"/>
</dbReference>
<evidence type="ECO:0000256" key="6">
    <source>
        <dbReference type="SAM" id="MobiDB-lite"/>
    </source>
</evidence>
<name>A0A9W8DYI1_9FUNG</name>
<dbReference type="GO" id="GO:0005680">
    <property type="term" value="C:anaphase-promoting complex"/>
    <property type="evidence" value="ECO:0007669"/>
    <property type="project" value="InterPro"/>
</dbReference>
<keyword evidence="5" id="KW-0131">Cell cycle</keyword>
<dbReference type="GO" id="GO:0034399">
    <property type="term" value="C:nuclear periphery"/>
    <property type="evidence" value="ECO:0007669"/>
    <property type="project" value="TreeGrafter"/>
</dbReference>
<reference evidence="9" key="1">
    <citation type="submission" date="2022-07" db="EMBL/GenBank/DDBJ databases">
        <title>Phylogenomic reconstructions and comparative analyses of Kickxellomycotina fungi.</title>
        <authorList>
            <person name="Reynolds N.K."/>
            <person name="Stajich J.E."/>
            <person name="Barry K."/>
            <person name="Grigoriev I.V."/>
            <person name="Crous P."/>
            <person name="Smith M.E."/>
        </authorList>
    </citation>
    <scope>NUCLEOTIDE SEQUENCE</scope>
    <source>
        <strain evidence="9">RSA 861</strain>
    </source>
</reference>
<feature type="region of interest" description="Disordered" evidence="6">
    <location>
        <begin position="163"/>
        <end position="190"/>
    </location>
</feature>
<dbReference type="GO" id="GO:0031145">
    <property type="term" value="P:anaphase-promoting complex-dependent catabolic process"/>
    <property type="evidence" value="ECO:0007669"/>
    <property type="project" value="InterPro"/>
</dbReference>
<gene>
    <name evidence="9" type="ORF">IWQ60_005376</name>
</gene>
<dbReference type="PANTHER" id="PTHR13260">
    <property type="entry name" value="ANAPHASE PROMOTING COMPLEX SUBUNIT 4 APC4"/>
    <property type="match status" value="1"/>
</dbReference>
<keyword evidence="10" id="KW-1185">Reference proteome</keyword>
<evidence type="ECO:0000313" key="9">
    <source>
        <dbReference type="EMBL" id="KAJ1924175.1"/>
    </source>
</evidence>
<sequence>MTPPSQEGLHSRLRTLHDEPGGRGFPLVSSQSVDDPPGSIHRTLEFTVPAGCSATSSEERSAALADIAGDRRAYDASWCPNRDLLVVLVATDQGTQVQMRRLNGTKVWTIDFRFSGSPPPADDHKLRHRVTSIGWRPDTLVSTVLLGEFPRLEHTPKALPLGTVTQMTWGQRSDRDAKQPASRSTSGSIGTTEEVDGALSVLCILTSTGLLGINAYGRFPVCLMDVAAVLDHPKKDIRFRTVTCAPDLTHITLGGISTTVGAHSTNQLSLATLDLGLLVDAAATVRFIASRSACTQQAIQLGQLLHSIHEDFRNTLQTLPKEWLATYARTLTKHDESLDPRTELLTLLATGTAGPGTTAFLLSDLKSRGARKWIKAMEQAYLELRKRLAISVKPLVERLVVQLSELLGQSRLGPTLTRPGGGGGGGSVEAQNALTLDTRGIERCIVWLGWLMGRLEELQQFVNAEWIRAHAFGEWLAAVIEYTVALQSTEEQSEEDRIRLPRFHAPYLLEFISRSLFNDQRETVLEAWFAAGQPADAGGSCGEYLAKLVRRSPGLEASSPPTTDASVFAFPFVFAEPRLPYVRGHDLYPESTQILRSGELAVPGTCTVVEFLTKELTELFARPARAVAASLRFKCQVDFRLPAVDKSSSTSADKSGETTIAPAHQRPPRSLLRSFVVRDGADTLHSHVLARPSPISATADSPAHDELLMFWTRFGPRSTSTPAYEPTVTASRVPLTSLVLAPTDAAQGGTVGTKTAVQWQLYDLTHYRSDSLIALAQGRCSDRPCKLRPALLHLSTDLGHLNNIVDVTLERREPKSDDGGAPPPVTSWTGTPRLDSTCSGPSELPLLRSSLPLKRTLLLGSLHTNGREQREVAAVISRTGQRINVYEVGDVETSDTSDEEKEDE</sequence>
<evidence type="ECO:0000256" key="5">
    <source>
        <dbReference type="ARBA" id="ARBA00023306"/>
    </source>
</evidence>
<feature type="compositionally biased region" description="Polar residues" evidence="6">
    <location>
        <begin position="826"/>
        <end position="838"/>
    </location>
</feature>
<evidence type="ECO:0000256" key="3">
    <source>
        <dbReference type="ARBA" id="ARBA00022776"/>
    </source>
</evidence>
<evidence type="ECO:0000259" key="7">
    <source>
        <dbReference type="Pfam" id="PF12894"/>
    </source>
</evidence>
<evidence type="ECO:0000259" key="8">
    <source>
        <dbReference type="Pfam" id="PF12896"/>
    </source>
</evidence>
<dbReference type="EMBL" id="JANBPT010000288">
    <property type="protein sequence ID" value="KAJ1924175.1"/>
    <property type="molecule type" value="Genomic_DNA"/>
</dbReference>
<feature type="region of interest" description="Disordered" evidence="6">
    <location>
        <begin position="811"/>
        <end position="838"/>
    </location>
</feature>
<keyword evidence="3" id="KW-0498">Mitosis</keyword>
<dbReference type="Pfam" id="PF12896">
    <property type="entry name" value="ANAPC4"/>
    <property type="match status" value="1"/>
</dbReference>
<feature type="compositionally biased region" description="Polar residues" evidence="6">
    <location>
        <begin position="181"/>
        <end position="190"/>
    </location>
</feature>
<dbReference type="OrthoDB" id="2110451at2759"/>
<evidence type="ECO:0000256" key="1">
    <source>
        <dbReference type="ARBA" id="ARBA00016067"/>
    </source>
</evidence>
<feature type="domain" description="Anaphase-promoting complex subunit 4 long" evidence="8">
    <location>
        <begin position="271"/>
        <end position="481"/>
    </location>
</feature>
<dbReference type="Proteomes" id="UP001150569">
    <property type="component" value="Unassembled WGS sequence"/>
</dbReference>
<evidence type="ECO:0000256" key="4">
    <source>
        <dbReference type="ARBA" id="ARBA00022786"/>
    </source>
</evidence>
<proteinExistence type="predicted"/>
<keyword evidence="2" id="KW-0132">Cell division</keyword>
<dbReference type="AlphaFoldDB" id="A0A9W8DYI1"/>
<dbReference type="Pfam" id="PF12894">
    <property type="entry name" value="ANAPC4_WD40"/>
    <property type="match status" value="1"/>
</dbReference>
<dbReference type="InterPro" id="IPR024977">
    <property type="entry name" value="Apc4-like_WD40_dom"/>
</dbReference>
<feature type="region of interest" description="Disordered" evidence="6">
    <location>
        <begin position="1"/>
        <end position="36"/>
    </location>
</feature>